<name>A0A067NTX5_PLEO1</name>
<dbReference type="InterPro" id="IPR006115">
    <property type="entry name" value="6PGDH_NADP-bd"/>
</dbReference>
<sequence>MALPQSFGWIGLGAMGYPMAMNLRKRIPTDSILLVNDVDRSAVERFIRQSSEFGRVVEAATARDVAEQSSCVFTMVPEGRHVKDVFLKPGMGILAANTAGKLLIDCSTIDRASSIEVAEAVKALSDVRNPTRFYDAPVSGGTLGAAKATLTFMVGIAADDPNFPILRDLLSLMGGAIHPMGGQSLGLAAKLSNNYISSLNALSTAEGMNLAIRLGLDPKVFSNVMKTSSGGSYANSVYNPVPGVCPEAPSSKGYEGGFKIQLMKKDVGLAIDAARQVDAKVVLGLTGLGVYSAASEDPRFRDKDARIVYRWLDGIEPKL</sequence>
<evidence type="ECO:0000256" key="7">
    <source>
        <dbReference type="ARBA" id="ARBA00049197"/>
    </source>
</evidence>
<evidence type="ECO:0000256" key="6">
    <source>
        <dbReference type="ARBA" id="ARBA00023027"/>
    </source>
</evidence>
<evidence type="ECO:0000256" key="3">
    <source>
        <dbReference type="ARBA" id="ARBA00012991"/>
    </source>
</evidence>
<dbReference type="GO" id="GO:0008442">
    <property type="term" value="F:3-hydroxyisobutyrate dehydrogenase activity"/>
    <property type="evidence" value="ECO:0007669"/>
    <property type="project" value="UniProtKB-EC"/>
</dbReference>
<dbReference type="VEuPathDB" id="FungiDB:PLEOSDRAFT_1096859"/>
<dbReference type="PIRSF" id="PIRSF000103">
    <property type="entry name" value="HIBADH"/>
    <property type="match status" value="1"/>
</dbReference>
<comment type="similarity">
    <text evidence="2">Belongs to the HIBADH-related family. 3-hydroxyisobutyrate dehydrogenase subfamily.</text>
</comment>
<dbReference type="SUPFAM" id="SSF48179">
    <property type="entry name" value="6-phosphogluconate dehydrogenase C-terminal domain-like"/>
    <property type="match status" value="1"/>
</dbReference>
<evidence type="ECO:0000256" key="8">
    <source>
        <dbReference type="PIRSR" id="PIRSR000103-1"/>
    </source>
</evidence>
<evidence type="ECO:0000256" key="5">
    <source>
        <dbReference type="ARBA" id="ARBA00023002"/>
    </source>
</evidence>
<dbReference type="InParanoid" id="A0A067NTX5"/>
<keyword evidence="6" id="KW-0520">NAD</keyword>
<dbReference type="HOGENOM" id="CLU_035117_6_1_1"/>
<evidence type="ECO:0000256" key="1">
    <source>
        <dbReference type="ARBA" id="ARBA00005109"/>
    </source>
</evidence>
<evidence type="ECO:0000313" key="12">
    <source>
        <dbReference type="Proteomes" id="UP000027073"/>
    </source>
</evidence>
<keyword evidence="5" id="KW-0560">Oxidoreductase</keyword>
<evidence type="ECO:0000256" key="4">
    <source>
        <dbReference type="ARBA" id="ARBA00022456"/>
    </source>
</evidence>
<keyword evidence="4" id="KW-0101">Branched-chain amino acid catabolism</keyword>
<dbReference type="Pfam" id="PF03446">
    <property type="entry name" value="NAD_binding_2"/>
    <property type="match status" value="1"/>
</dbReference>
<comment type="pathway">
    <text evidence="1">Amino-acid degradation; L-valine degradation.</text>
</comment>
<feature type="domain" description="3-hydroxyisobutyrate dehydrogenase-like NAD-binding" evidence="10">
    <location>
        <begin position="186"/>
        <end position="310"/>
    </location>
</feature>
<dbReference type="SUPFAM" id="SSF51735">
    <property type="entry name" value="NAD(P)-binding Rossmann-fold domains"/>
    <property type="match status" value="1"/>
</dbReference>
<dbReference type="PANTHER" id="PTHR22981">
    <property type="entry name" value="3-HYDROXYISOBUTYRATE DEHYDROGENASE-RELATED"/>
    <property type="match status" value="1"/>
</dbReference>
<dbReference type="FunFam" id="1.10.1040.10:FF:000006">
    <property type="entry name" value="3-hydroxyisobutyrate dehydrogenase"/>
    <property type="match status" value="1"/>
</dbReference>
<evidence type="ECO:0000259" key="10">
    <source>
        <dbReference type="Pfam" id="PF14833"/>
    </source>
</evidence>
<evidence type="ECO:0000256" key="2">
    <source>
        <dbReference type="ARBA" id="ARBA00006013"/>
    </source>
</evidence>
<dbReference type="Gene3D" id="3.40.50.720">
    <property type="entry name" value="NAD(P)-binding Rossmann-like Domain"/>
    <property type="match status" value="1"/>
</dbReference>
<dbReference type="AlphaFoldDB" id="A0A067NTX5"/>
<dbReference type="Gene3D" id="1.10.1040.10">
    <property type="entry name" value="N-(1-d-carboxylethyl)-l-norvaline Dehydrogenase, domain 2"/>
    <property type="match status" value="1"/>
</dbReference>
<dbReference type="GO" id="GO:0050661">
    <property type="term" value="F:NADP binding"/>
    <property type="evidence" value="ECO:0007669"/>
    <property type="project" value="InterPro"/>
</dbReference>
<gene>
    <name evidence="11" type="ORF">PLEOSDRAFT_1096859</name>
</gene>
<comment type="catalytic activity">
    <reaction evidence="7">
        <text>3-hydroxy-2-methylpropanoate + NAD(+) = 2-methyl-3-oxopropanoate + NADH + H(+)</text>
        <dbReference type="Rhea" id="RHEA:17681"/>
        <dbReference type="ChEBI" id="CHEBI:11805"/>
        <dbReference type="ChEBI" id="CHEBI:15378"/>
        <dbReference type="ChEBI" id="CHEBI:57540"/>
        <dbReference type="ChEBI" id="CHEBI:57700"/>
        <dbReference type="ChEBI" id="CHEBI:57945"/>
        <dbReference type="EC" id="1.1.1.31"/>
    </reaction>
</comment>
<feature type="domain" description="6-phosphogluconate dehydrogenase NADP-binding" evidence="9">
    <location>
        <begin position="7"/>
        <end position="180"/>
    </location>
</feature>
<dbReference type="EMBL" id="KL198008">
    <property type="protein sequence ID" value="KDQ27572.1"/>
    <property type="molecule type" value="Genomic_DNA"/>
</dbReference>
<accession>A0A067NTX5</accession>
<dbReference type="InterPro" id="IPR036291">
    <property type="entry name" value="NAD(P)-bd_dom_sf"/>
</dbReference>
<dbReference type="STRING" id="1137138.A0A067NTX5"/>
<dbReference type="GO" id="GO:0006574">
    <property type="term" value="P:L-valine catabolic process"/>
    <property type="evidence" value="ECO:0007669"/>
    <property type="project" value="TreeGrafter"/>
</dbReference>
<evidence type="ECO:0000259" key="9">
    <source>
        <dbReference type="Pfam" id="PF03446"/>
    </source>
</evidence>
<feature type="active site" evidence="8">
    <location>
        <position position="190"/>
    </location>
</feature>
<dbReference type="InterPro" id="IPR008927">
    <property type="entry name" value="6-PGluconate_DH-like_C_sf"/>
</dbReference>
<proteinExistence type="inferred from homology"/>
<dbReference type="GO" id="GO:0051287">
    <property type="term" value="F:NAD binding"/>
    <property type="evidence" value="ECO:0007669"/>
    <property type="project" value="InterPro"/>
</dbReference>
<dbReference type="EC" id="1.1.1.31" evidence="3"/>
<dbReference type="GO" id="GO:0005739">
    <property type="term" value="C:mitochondrion"/>
    <property type="evidence" value="ECO:0007669"/>
    <property type="project" value="TreeGrafter"/>
</dbReference>
<dbReference type="PANTHER" id="PTHR22981:SF81">
    <property type="entry name" value="DEHYDROGENASE, PUTATIVE-RELATED"/>
    <property type="match status" value="1"/>
</dbReference>
<protein>
    <recommendedName>
        <fullName evidence="3">3-hydroxyisobutyrate dehydrogenase</fullName>
        <ecNumber evidence="3">1.1.1.31</ecNumber>
    </recommendedName>
</protein>
<organism evidence="11 12">
    <name type="scientific">Pleurotus ostreatus (strain PC15)</name>
    <name type="common">Oyster mushroom</name>
    <dbReference type="NCBI Taxonomy" id="1137138"/>
    <lineage>
        <taxon>Eukaryota</taxon>
        <taxon>Fungi</taxon>
        <taxon>Dikarya</taxon>
        <taxon>Basidiomycota</taxon>
        <taxon>Agaricomycotina</taxon>
        <taxon>Agaricomycetes</taxon>
        <taxon>Agaricomycetidae</taxon>
        <taxon>Agaricales</taxon>
        <taxon>Pleurotineae</taxon>
        <taxon>Pleurotaceae</taxon>
        <taxon>Pleurotus</taxon>
    </lineage>
</organism>
<dbReference type="InterPro" id="IPR029154">
    <property type="entry name" value="HIBADH-like_NADP-bd"/>
</dbReference>
<dbReference type="InterPro" id="IPR013328">
    <property type="entry name" value="6PGD_dom2"/>
</dbReference>
<reference evidence="12" key="1">
    <citation type="journal article" date="2014" name="Proc. Natl. Acad. Sci. U.S.A.">
        <title>Extensive sampling of basidiomycete genomes demonstrates inadequacy of the white-rot/brown-rot paradigm for wood decay fungi.</title>
        <authorList>
            <person name="Riley R."/>
            <person name="Salamov A.A."/>
            <person name="Brown D.W."/>
            <person name="Nagy L.G."/>
            <person name="Floudas D."/>
            <person name="Held B.W."/>
            <person name="Levasseur A."/>
            <person name="Lombard V."/>
            <person name="Morin E."/>
            <person name="Otillar R."/>
            <person name="Lindquist E.A."/>
            <person name="Sun H."/>
            <person name="LaButti K.M."/>
            <person name="Schmutz J."/>
            <person name="Jabbour D."/>
            <person name="Luo H."/>
            <person name="Baker S.E."/>
            <person name="Pisabarro A.G."/>
            <person name="Walton J.D."/>
            <person name="Blanchette R.A."/>
            <person name="Henrissat B."/>
            <person name="Martin F."/>
            <person name="Cullen D."/>
            <person name="Hibbett D.S."/>
            <person name="Grigoriev I.V."/>
        </authorList>
    </citation>
    <scope>NUCLEOTIDE SEQUENCE [LARGE SCALE GENOMIC DNA]</scope>
    <source>
        <strain evidence="12">PC15</strain>
    </source>
</reference>
<dbReference type="InterPro" id="IPR015815">
    <property type="entry name" value="HIBADH-related"/>
</dbReference>
<dbReference type="Proteomes" id="UP000027073">
    <property type="component" value="Unassembled WGS sequence"/>
</dbReference>
<dbReference type="Pfam" id="PF14833">
    <property type="entry name" value="NAD_binding_11"/>
    <property type="match status" value="1"/>
</dbReference>
<dbReference type="OrthoDB" id="435038at2759"/>
<evidence type="ECO:0000313" key="11">
    <source>
        <dbReference type="EMBL" id="KDQ27572.1"/>
    </source>
</evidence>